<gene>
    <name evidence="4" type="ORF">HETIRDRAFT_382686</name>
    <name evidence="3" type="ORF">HETIRDRAFT_473756</name>
</gene>
<dbReference type="EMBL" id="KI925457">
    <property type="protein sequence ID" value="ETW82617.1"/>
    <property type="molecule type" value="Genomic_DNA"/>
</dbReference>
<dbReference type="GeneID" id="20677536"/>
<keyword evidence="5" id="KW-1185">Reference proteome</keyword>
<keyword evidence="2" id="KW-0472">Membrane</keyword>
<dbReference type="KEGG" id="hir:HETIRDRAFT_473756"/>
<sequence length="195" mass="22039">MVQEVKETRDLLEEFRRRLEEVESKVREMEEREATRDAELVTLRELETRRKIETAQREANSVVAEVERAEREAQLDLELARLREVEKRAQELEALAASPSPLATAYLPEIRPEPQSFPAESAKPVPGPAAVLSRVVSRVHKRRRPQPDTTSSAADIFEPDSFSALPSYVLFVGLGVCAVVLRVVLKRTAGRQLRS</sequence>
<keyword evidence="2" id="KW-0812">Transmembrane</keyword>
<dbReference type="OrthoDB" id="2425321at2759"/>
<evidence type="ECO:0000256" key="1">
    <source>
        <dbReference type="SAM" id="Coils"/>
    </source>
</evidence>
<dbReference type="AlphaFoldDB" id="W4K9U3"/>
<dbReference type="KEGG" id="hir:HETIRDRAFT_382686"/>
<name>W4K9U3_HETIT</name>
<proteinExistence type="predicted"/>
<dbReference type="HOGENOM" id="CLU_1396489_0_0_1"/>
<dbReference type="Proteomes" id="UP000030671">
    <property type="component" value="Unassembled WGS sequence"/>
</dbReference>
<evidence type="ECO:0000313" key="3">
    <source>
        <dbReference type="EMBL" id="ETW82612.1"/>
    </source>
</evidence>
<protein>
    <submittedName>
        <fullName evidence="4">Uncharacterized protein</fullName>
    </submittedName>
</protein>
<keyword evidence="2" id="KW-1133">Transmembrane helix</keyword>
<dbReference type="RefSeq" id="XP_009544961.1">
    <property type="nucleotide sequence ID" value="XM_009546666.1"/>
</dbReference>
<dbReference type="GeneID" id="20672133"/>
<dbReference type="EMBL" id="KI925457">
    <property type="protein sequence ID" value="ETW82612.1"/>
    <property type="molecule type" value="Genomic_DNA"/>
</dbReference>
<evidence type="ECO:0000313" key="4">
    <source>
        <dbReference type="EMBL" id="ETW82617.1"/>
    </source>
</evidence>
<feature type="coiled-coil region" evidence="1">
    <location>
        <begin position="2"/>
        <end position="95"/>
    </location>
</feature>
<organism evidence="4 5">
    <name type="scientific">Heterobasidion irregulare (strain TC 32-1)</name>
    <dbReference type="NCBI Taxonomy" id="747525"/>
    <lineage>
        <taxon>Eukaryota</taxon>
        <taxon>Fungi</taxon>
        <taxon>Dikarya</taxon>
        <taxon>Basidiomycota</taxon>
        <taxon>Agaricomycotina</taxon>
        <taxon>Agaricomycetes</taxon>
        <taxon>Russulales</taxon>
        <taxon>Bondarzewiaceae</taxon>
        <taxon>Heterobasidion</taxon>
        <taxon>Heterobasidion annosum species complex</taxon>
    </lineage>
</organism>
<evidence type="ECO:0000256" key="2">
    <source>
        <dbReference type="SAM" id="Phobius"/>
    </source>
</evidence>
<accession>W4K9U3</accession>
<evidence type="ECO:0000313" key="5">
    <source>
        <dbReference type="Proteomes" id="UP000030671"/>
    </source>
</evidence>
<reference evidence="4 5" key="1">
    <citation type="journal article" date="2012" name="New Phytol.">
        <title>Insight into trade-off between wood decay and parasitism from the genome of a fungal forest pathogen.</title>
        <authorList>
            <person name="Olson A."/>
            <person name="Aerts A."/>
            <person name="Asiegbu F."/>
            <person name="Belbahri L."/>
            <person name="Bouzid O."/>
            <person name="Broberg A."/>
            <person name="Canback B."/>
            <person name="Coutinho P.M."/>
            <person name="Cullen D."/>
            <person name="Dalman K."/>
            <person name="Deflorio G."/>
            <person name="van Diepen L.T."/>
            <person name="Dunand C."/>
            <person name="Duplessis S."/>
            <person name="Durling M."/>
            <person name="Gonthier P."/>
            <person name="Grimwood J."/>
            <person name="Fossdal C.G."/>
            <person name="Hansson D."/>
            <person name="Henrissat B."/>
            <person name="Hietala A."/>
            <person name="Himmelstrand K."/>
            <person name="Hoffmeister D."/>
            <person name="Hogberg N."/>
            <person name="James T.Y."/>
            <person name="Karlsson M."/>
            <person name="Kohler A."/>
            <person name="Kues U."/>
            <person name="Lee Y.H."/>
            <person name="Lin Y.C."/>
            <person name="Lind M."/>
            <person name="Lindquist E."/>
            <person name="Lombard V."/>
            <person name="Lucas S."/>
            <person name="Lunden K."/>
            <person name="Morin E."/>
            <person name="Murat C."/>
            <person name="Park J."/>
            <person name="Raffaello T."/>
            <person name="Rouze P."/>
            <person name="Salamov A."/>
            <person name="Schmutz J."/>
            <person name="Solheim H."/>
            <person name="Stahlberg J."/>
            <person name="Velez H."/>
            <person name="de Vries R.P."/>
            <person name="Wiebenga A."/>
            <person name="Woodward S."/>
            <person name="Yakovlev I."/>
            <person name="Garbelotto M."/>
            <person name="Martin F."/>
            <person name="Grigoriev I.V."/>
            <person name="Stenlid J."/>
        </authorList>
    </citation>
    <scope>NUCLEOTIDE SEQUENCE [LARGE SCALE GENOMIC DNA]</scope>
    <source>
        <strain evidence="4 5">TC 32-1</strain>
    </source>
</reference>
<feature type="transmembrane region" description="Helical" evidence="2">
    <location>
        <begin position="165"/>
        <end position="185"/>
    </location>
</feature>
<dbReference type="RefSeq" id="XP_009544965.1">
    <property type="nucleotide sequence ID" value="XM_009546670.1"/>
</dbReference>
<keyword evidence="1" id="KW-0175">Coiled coil</keyword>